<evidence type="ECO:0000256" key="1">
    <source>
        <dbReference type="SAM" id="Phobius"/>
    </source>
</evidence>
<keyword evidence="1" id="KW-1133">Transmembrane helix</keyword>
<keyword evidence="3" id="KW-1185">Reference proteome</keyword>
<protein>
    <submittedName>
        <fullName evidence="2">Uncharacterized protein</fullName>
    </submittedName>
</protein>
<organism evidence="2 3">
    <name type="scientific">Mycena alexandri</name>
    <dbReference type="NCBI Taxonomy" id="1745969"/>
    <lineage>
        <taxon>Eukaryota</taxon>
        <taxon>Fungi</taxon>
        <taxon>Dikarya</taxon>
        <taxon>Basidiomycota</taxon>
        <taxon>Agaricomycotina</taxon>
        <taxon>Agaricomycetes</taxon>
        <taxon>Agaricomycetidae</taxon>
        <taxon>Agaricales</taxon>
        <taxon>Marasmiineae</taxon>
        <taxon>Mycenaceae</taxon>
        <taxon>Mycena</taxon>
    </lineage>
</organism>
<evidence type="ECO:0000313" key="3">
    <source>
        <dbReference type="Proteomes" id="UP001218188"/>
    </source>
</evidence>
<keyword evidence="1" id="KW-0812">Transmembrane</keyword>
<dbReference type="Proteomes" id="UP001218188">
    <property type="component" value="Unassembled WGS sequence"/>
</dbReference>
<feature type="transmembrane region" description="Helical" evidence="1">
    <location>
        <begin position="12"/>
        <end position="32"/>
    </location>
</feature>
<gene>
    <name evidence="2" type="ORF">C8F04DRAFT_342915</name>
</gene>
<reference evidence="2" key="1">
    <citation type="submission" date="2023-03" db="EMBL/GenBank/DDBJ databases">
        <title>Massive genome expansion in bonnet fungi (Mycena s.s.) driven by repeated elements and novel gene families across ecological guilds.</title>
        <authorList>
            <consortium name="Lawrence Berkeley National Laboratory"/>
            <person name="Harder C.B."/>
            <person name="Miyauchi S."/>
            <person name="Viragh M."/>
            <person name="Kuo A."/>
            <person name="Thoen E."/>
            <person name="Andreopoulos B."/>
            <person name="Lu D."/>
            <person name="Skrede I."/>
            <person name="Drula E."/>
            <person name="Henrissat B."/>
            <person name="Morin E."/>
            <person name="Kohler A."/>
            <person name="Barry K."/>
            <person name="LaButti K."/>
            <person name="Morin E."/>
            <person name="Salamov A."/>
            <person name="Lipzen A."/>
            <person name="Mereny Z."/>
            <person name="Hegedus B."/>
            <person name="Baldrian P."/>
            <person name="Stursova M."/>
            <person name="Weitz H."/>
            <person name="Taylor A."/>
            <person name="Grigoriev I.V."/>
            <person name="Nagy L.G."/>
            <person name="Martin F."/>
            <person name="Kauserud H."/>
        </authorList>
    </citation>
    <scope>NUCLEOTIDE SEQUENCE</scope>
    <source>
        <strain evidence="2">CBHHK200</strain>
    </source>
</reference>
<feature type="non-terminal residue" evidence="2">
    <location>
        <position position="1"/>
    </location>
</feature>
<evidence type="ECO:0000313" key="2">
    <source>
        <dbReference type="EMBL" id="KAJ7046276.1"/>
    </source>
</evidence>
<name>A0AAD6TGR7_9AGAR</name>
<dbReference type="AlphaFoldDB" id="A0AAD6TGR7"/>
<keyword evidence="1" id="KW-0472">Membrane</keyword>
<feature type="transmembrane region" description="Helical" evidence="1">
    <location>
        <begin position="39"/>
        <end position="56"/>
    </location>
</feature>
<comment type="caution">
    <text evidence="2">The sequence shown here is derived from an EMBL/GenBank/DDBJ whole genome shotgun (WGS) entry which is preliminary data.</text>
</comment>
<sequence length="140" mass="15772">RLPSSYPLNFVHPLRIFAFTLASSHILTHLSLTTMRTSTIFATLLTMIIAVYAAPLDPAAVIPRSTIHDLNSFRAASHADQQAFLLALDPKTWTLSDADLVRITKQPKVAKLLNGRVLTMQDMRNWLVYFDEKHGKTKQD</sequence>
<proteinExistence type="predicted"/>
<dbReference type="EMBL" id="JARJCM010000003">
    <property type="protein sequence ID" value="KAJ7046276.1"/>
    <property type="molecule type" value="Genomic_DNA"/>
</dbReference>
<accession>A0AAD6TGR7</accession>